<name>A0A934M3S2_9CLOT</name>
<dbReference type="AlphaFoldDB" id="A0A934M3S2"/>
<dbReference type="RefSeq" id="WP_211142906.1">
    <property type="nucleotide sequence ID" value="NZ_JAEEGB010000013.1"/>
</dbReference>
<proteinExistence type="predicted"/>
<dbReference type="Proteomes" id="UP000622687">
    <property type="component" value="Unassembled WGS sequence"/>
</dbReference>
<reference evidence="2" key="1">
    <citation type="submission" date="2020-12" db="EMBL/GenBank/DDBJ databases">
        <title>Clostridium thailandense sp. nov., a novel acetogenic bacterium isolated from peat land soil in Thailand.</title>
        <authorList>
            <person name="Chaikitkaew S."/>
            <person name="Birkeland N.K."/>
        </authorList>
    </citation>
    <scope>NUCLEOTIDE SEQUENCE</scope>
    <source>
        <strain evidence="2">DSM 17425</strain>
    </source>
</reference>
<evidence type="ECO:0000259" key="1">
    <source>
        <dbReference type="Pfam" id="PF25191"/>
    </source>
</evidence>
<dbReference type="EMBL" id="JAEEGB010000013">
    <property type="protein sequence ID" value="MBI6873492.1"/>
    <property type="molecule type" value="Genomic_DNA"/>
</dbReference>
<keyword evidence="3" id="KW-1185">Reference proteome</keyword>
<comment type="caution">
    <text evidence="2">The sequence shown here is derived from an EMBL/GenBank/DDBJ whole genome shotgun (WGS) entry which is preliminary data.</text>
</comment>
<evidence type="ECO:0000313" key="2">
    <source>
        <dbReference type="EMBL" id="MBI6873492.1"/>
    </source>
</evidence>
<sequence>MIAFKYKQILILRLSIINSKFERMNDVMAVFDSYDNYYDRAMKAYCSNKKIDPKNINDEQNEIIIERSCVHIGFYLAWIINNNMEGDMHKEYNSENLEKVRREEMTGVDFFLTCCDGKLWSDDFNDEGLAFTEYYYASEEFMKDYVDFVFNELYDIPCEFDFDWKDYKKFEVILDRRFEAFGKKEK</sequence>
<dbReference type="InterPro" id="IPR057154">
    <property type="entry name" value="DUF7832"/>
</dbReference>
<feature type="domain" description="DUF7832" evidence="1">
    <location>
        <begin position="58"/>
        <end position="151"/>
    </location>
</feature>
<protein>
    <recommendedName>
        <fullName evidence="1">DUF7832 domain-containing protein</fullName>
    </recommendedName>
</protein>
<evidence type="ECO:0000313" key="3">
    <source>
        <dbReference type="Proteomes" id="UP000622687"/>
    </source>
</evidence>
<accession>A0A934M3S2</accession>
<dbReference type="Pfam" id="PF25191">
    <property type="entry name" value="DUF7832"/>
    <property type="match status" value="1"/>
</dbReference>
<gene>
    <name evidence="2" type="ORF">I6U51_12345</name>
</gene>
<organism evidence="2 3">
    <name type="scientific">Clostridium aciditolerans</name>
    <dbReference type="NCBI Taxonomy" id="339861"/>
    <lineage>
        <taxon>Bacteria</taxon>
        <taxon>Bacillati</taxon>
        <taxon>Bacillota</taxon>
        <taxon>Clostridia</taxon>
        <taxon>Eubacteriales</taxon>
        <taxon>Clostridiaceae</taxon>
        <taxon>Clostridium</taxon>
    </lineage>
</organism>